<organism evidence="5 6">
    <name type="scientific">Actinidia rufa</name>
    <dbReference type="NCBI Taxonomy" id="165716"/>
    <lineage>
        <taxon>Eukaryota</taxon>
        <taxon>Viridiplantae</taxon>
        <taxon>Streptophyta</taxon>
        <taxon>Embryophyta</taxon>
        <taxon>Tracheophyta</taxon>
        <taxon>Spermatophyta</taxon>
        <taxon>Magnoliopsida</taxon>
        <taxon>eudicotyledons</taxon>
        <taxon>Gunneridae</taxon>
        <taxon>Pentapetalae</taxon>
        <taxon>asterids</taxon>
        <taxon>Ericales</taxon>
        <taxon>Actinidiaceae</taxon>
        <taxon>Actinidia</taxon>
    </lineage>
</organism>
<dbReference type="PANTHER" id="PTHR45633">
    <property type="entry name" value="60 KDA HEAT SHOCK PROTEIN, MITOCHONDRIAL"/>
    <property type="match status" value="1"/>
</dbReference>
<keyword evidence="3" id="KW-0472">Membrane</keyword>
<keyword evidence="3" id="KW-0812">Transmembrane</keyword>
<feature type="domain" description="K+ potassium transporter integral membrane" evidence="4">
    <location>
        <begin position="156"/>
        <end position="224"/>
    </location>
</feature>
<dbReference type="PRINTS" id="PR00298">
    <property type="entry name" value="CHAPERONIN60"/>
</dbReference>
<evidence type="ECO:0000256" key="2">
    <source>
        <dbReference type="ARBA" id="ARBA00023186"/>
    </source>
</evidence>
<dbReference type="Gene3D" id="3.50.7.10">
    <property type="entry name" value="GroEL"/>
    <property type="match status" value="1"/>
</dbReference>
<keyword evidence="2" id="KW-0143">Chaperone</keyword>
<keyword evidence="6" id="KW-1185">Reference proteome</keyword>
<sequence>MEDDLPEFKLAEVEDSELGYVVAVTAGNNYEIGKMIAEAMTKIAPGFEARKSKYLDDIAVLSGGTMIRDEVGLSLDKAEKEVLGHAAKVVLTKDTTTVVSDGSTQESVNKRVTQIRNLLEAAKQAYEKEKLNERIMKLSGGVAVIQDTWQHTVLSSFQSLGVVFDRLSIAPLFAFRTIGADNIDSEERIHQRFSFVFWTLTIILLLMSALIVLTADNDGEGNHLWHSKLGLIPNDKIQMKLCTMRRKPLPRPRSTQRL</sequence>
<dbReference type="GO" id="GO:0042026">
    <property type="term" value="P:protein refolding"/>
    <property type="evidence" value="ECO:0007669"/>
    <property type="project" value="InterPro"/>
</dbReference>
<evidence type="ECO:0000259" key="4">
    <source>
        <dbReference type="Pfam" id="PF02705"/>
    </source>
</evidence>
<evidence type="ECO:0000256" key="3">
    <source>
        <dbReference type="SAM" id="Phobius"/>
    </source>
</evidence>
<evidence type="ECO:0000256" key="1">
    <source>
        <dbReference type="ARBA" id="ARBA00006607"/>
    </source>
</evidence>
<gene>
    <name evidence="5" type="ORF">Acr_00g0022040</name>
</gene>
<evidence type="ECO:0000313" key="6">
    <source>
        <dbReference type="Proteomes" id="UP000585474"/>
    </source>
</evidence>
<dbReference type="Pfam" id="PF02705">
    <property type="entry name" value="K_trans"/>
    <property type="match status" value="1"/>
</dbReference>
<dbReference type="Proteomes" id="UP000585474">
    <property type="component" value="Unassembled WGS sequence"/>
</dbReference>
<dbReference type="EMBL" id="BJWL01000161">
    <property type="protein sequence ID" value="GFS32329.1"/>
    <property type="molecule type" value="Genomic_DNA"/>
</dbReference>
<comment type="similarity">
    <text evidence="1">Belongs to the chaperonin (HSP60) family.</text>
</comment>
<dbReference type="AlphaFoldDB" id="A0A7J0DCF4"/>
<keyword evidence="3" id="KW-1133">Transmembrane helix</keyword>
<accession>A0A7J0DCF4</accession>
<dbReference type="FunFam" id="3.50.7.10:FF:000028">
    <property type="entry name" value="Chaperonin 60 subunit beta 2 chloroplastic"/>
    <property type="match status" value="1"/>
</dbReference>
<dbReference type="SUPFAM" id="SSF52029">
    <property type="entry name" value="GroEL apical domain-like"/>
    <property type="match status" value="1"/>
</dbReference>
<reference evidence="6" key="1">
    <citation type="submission" date="2019-07" db="EMBL/GenBank/DDBJ databases">
        <title>De Novo Assembly of kiwifruit Actinidia rufa.</title>
        <authorList>
            <person name="Sugita-Konishi S."/>
            <person name="Sato K."/>
            <person name="Mori E."/>
            <person name="Abe Y."/>
            <person name="Kisaki G."/>
            <person name="Hamano K."/>
            <person name="Suezawa K."/>
            <person name="Otani M."/>
            <person name="Fukuda T."/>
            <person name="Manabe T."/>
            <person name="Gomi K."/>
            <person name="Tabuchi M."/>
            <person name="Akimitsu K."/>
            <person name="Kataoka I."/>
        </authorList>
    </citation>
    <scope>NUCLEOTIDE SEQUENCE [LARGE SCALE GENOMIC DNA]</scope>
    <source>
        <strain evidence="6">cv. Fuchu</strain>
    </source>
</reference>
<dbReference type="InterPro" id="IPR053951">
    <property type="entry name" value="K_trans_N"/>
</dbReference>
<proteinExistence type="inferred from homology"/>
<name>A0A7J0DCF4_9ERIC</name>
<evidence type="ECO:0000313" key="5">
    <source>
        <dbReference type="EMBL" id="GFS32329.1"/>
    </source>
</evidence>
<dbReference type="InterPro" id="IPR001844">
    <property type="entry name" value="Cpn60/GroEL"/>
</dbReference>
<protein>
    <submittedName>
        <fullName evidence="5">TCP-1/cpn60 chaperonin family protein</fullName>
    </submittedName>
</protein>
<dbReference type="InterPro" id="IPR027409">
    <property type="entry name" value="GroEL-like_apical_dom_sf"/>
</dbReference>
<feature type="transmembrane region" description="Helical" evidence="3">
    <location>
        <begin position="195"/>
        <end position="215"/>
    </location>
</feature>
<dbReference type="OrthoDB" id="1714907at2759"/>
<comment type="caution">
    <text evidence="5">The sequence shown here is derived from an EMBL/GenBank/DDBJ whole genome shotgun (WGS) entry which is preliminary data.</text>
</comment>
<dbReference type="GO" id="GO:0140662">
    <property type="term" value="F:ATP-dependent protein folding chaperone"/>
    <property type="evidence" value="ECO:0007669"/>
    <property type="project" value="InterPro"/>
</dbReference>